<dbReference type="PANTHER" id="PTHR30026">
    <property type="entry name" value="OUTER MEMBRANE PROTEIN TOLC"/>
    <property type="match status" value="1"/>
</dbReference>
<dbReference type="InterPro" id="IPR003423">
    <property type="entry name" value="OMP_efflux"/>
</dbReference>
<sequence>MRTPSMKLLPAVLGMALAAVCSQASAIGLLEAYDLALKNDPAFRSAVYANEAGKENRILGRSNLLPSASASYGVNKAKTVREINERRAPDEDYISRSTVVQVRQPLVNFDALARYRQGVAQSNYAAAQFESQEQNIILRVAEAYFDALFQADQVALARAERDVYSEQRNVNNRLFKNGEGTRTDMLETQSRLDVAEAALIEAQNNRDSALDVLAGIIGGHVDGLDQLRPGLRAESRDVPDFEEWKKTAMRNNPDIQTLQYGVQVATEEIRKQRAGHLPRLDVVASYNNGVSDTTSTINQDLKTRSIGLQLNVPIYSGGGISAATRQAAANKGRAVADLETQINQVLVELRRQYKLTESSVPRIDALIKAVDSAELLVKATEQSIKGGVRINLDVLNAQRQLSLARRDLAQARYGYLLAQLRLKAAAGTLGREDVRMIAGYFE</sequence>
<evidence type="ECO:0000313" key="9">
    <source>
        <dbReference type="EMBL" id="MCS0597290.1"/>
    </source>
</evidence>
<keyword evidence="5" id="KW-0812">Transmembrane</keyword>
<keyword evidence="8" id="KW-0732">Signal</keyword>
<gene>
    <name evidence="9" type="ORF">NX780_13135</name>
</gene>
<name>A0ABT2AMA0_9BURK</name>
<keyword evidence="3" id="KW-0813">Transport</keyword>
<accession>A0ABT2AMA0</accession>
<dbReference type="SUPFAM" id="SSF56954">
    <property type="entry name" value="Outer membrane efflux proteins (OEP)"/>
    <property type="match status" value="1"/>
</dbReference>
<feature type="chain" id="PRO_5047371857" evidence="8">
    <location>
        <begin position="27"/>
        <end position="442"/>
    </location>
</feature>
<evidence type="ECO:0000256" key="6">
    <source>
        <dbReference type="ARBA" id="ARBA00023136"/>
    </source>
</evidence>
<reference evidence="9 10" key="1">
    <citation type="submission" date="2022-08" db="EMBL/GenBank/DDBJ databases">
        <title>Reclassification of Massilia species as members of the genera Telluria, Duganella, Pseudoduganella, Mokoshia gen. nov. and Zemynaea gen. nov. using orthogonal and non-orthogonal genome-based approaches.</title>
        <authorList>
            <person name="Bowman J.P."/>
        </authorList>
    </citation>
    <scope>NUCLEOTIDE SEQUENCE [LARGE SCALE GENOMIC DNA]</scope>
    <source>
        <strain evidence="9 10">JCM 31661</strain>
    </source>
</reference>
<keyword evidence="6" id="KW-0472">Membrane</keyword>
<dbReference type="InterPro" id="IPR010130">
    <property type="entry name" value="T1SS_OMP_TolC"/>
</dbReference>
<comment type="caution">
    <text evidence="9">The sequence shown here is derived from an EMBL/GenBank/DDBJ whole genome shotgun (WGS) entry which is preliminary data.</text>
</comment>
<protein>
    <submittedName>
        <fullName evidence="9">TolC family outer membrane protein</fullName>
    </submittedName>
</protein>
<dbReference type="InterPro" id="IPR051906">
    <property type="entry name" value="TolC-like"/>
</dbReference>
<keyword evidence="10" id="KW-1185">Reference proteome</keyword>
<comment type="subcellular location">
    <subcellularLocation>
        <location evidence="1">Cell outer membrane</location>
    </subcellularLocation>
</comment>
<evidence type="ECO:0000256" key="4">
    <source>
        <dbReference type="ARBA" id="ARBA00022452"/>
    </source>
</evidence>
<evidence type="ECO:0000256" key="5">
    <source>
        <dbReference type="ARBA" id="ARBA00022692"/>
    </source>
</evidence>
<dbReference type="NCBIfam" id="TIGR01844">
    <property type="entry name" value="type_I_sec_TolC"/>
    <property type="match status" value="1"/>
</dbReference>
<evidence type="ECO:0000256" key="7">
    <source>
        <dbReference type="ARBA" id="ARBA00023237"/>
    </source>
</evidence>
<evidence type="ECO:0000256" key="3">
    <source>
        <dbReference type="ARBA" id="ARBA00022448"/>
    </source>
</evidence>
<evidence type="ECO:0000256" key="8">
    <source>
        <dbReference type="SAM" id="SignalP"/>
    </source>
</evidence>
<organism evidence="9 10">
    <name type="scientific">Massilia agri</name>
    <dbReference type="NCBI Taxonomy" id="1886785"/>
    <lineage>
        <taxon>Bacteria</taxon>
        <taxon>Pseudomonadati</taxon>
        <taxon>Pseudomonadota</taxon>
        <taxon>Betaproteobacteria</taxon>
        <taxon>Burkholderiales</taxon>
        <taxon>Oxalobacteraceae</taxon>
        <taxon>Telluria group</taxon>
        <taxon>Massilia</taxon>
    </lineage>
</organism>
<dbReference type="Proteomes" id="UP001206572">
    <property type="component" value="Unassembled WGS sequence"/>
</dbReference>
<dbReference type="Gene3D" id="1.20.1600.10">
    <property type="entry name" value="Outer membrane efflux proteins (OEP)"/>
    <property type="match status" value="1"/>
</dbReference>
<keyword evidence="4" id="KW-1134">Transmembrane beta strand</keyword>
<proteinExistence type="inferred from homology"/>
<dbReference type="Pfam" id="PF02321">
    <property type="entry name" value="OEP"/>
    <property type="match status" value="2"/>
</dbReference>
<dbReference type="PANTHER" id="PTHR30026:SF20">
    <property type="entry name" value="OUTER MEMBRANE PROTEIN TOLC"/>
    <property type="match status" value="1"/>
</dbReference>
<evidence type="ECO:0000313" key="10">
    <source>
        <dbReference type="Proteomes" id="UP001206572"/>
    </source>
</evidence>
<dbReference type="EMBL" id="JANUHA010000008">
    <property type="protein sequence ID" value="MCS0597290.1"/>
    <property type="molecule type" value="Genomic_DNA"/>
</dbReference>
<keyword evidence="7" id="KW-0998">Cell outer membrane</keyword>
<comment type="similarity">
    <text evidence="2">Belongs to the outer membrane factor (OMF) (TC 1.B.17) family.</text>
</comment>
<feature type="signal peptide" evidence="8">
    <location>
        <begin position="1"/>
        <end position="26"/>
    </location>
</feature>
<evidence type="ECO:0000256" key="2">
    <source>
        <dbReference type="ARBA" id="ARBA00007613"/>
    </source>
</evidence>
<evidence type="ECO:0000256" key="1">
    <source>
        <dbReference type="ARBA" id="ARBA00004442"/>
    </source>
</evidence>
<dbReference type="RefSeq" id="WP_258828319.1">
    <property type="nucleotide sequence ID" value="NZ_JANUHA010000008.1"/>
</dbReference>